<reference evidence="2 3" key="1">
    <citation type="submission" date="2019-05" db="EMBL/GenBank/DDBJ databases">
        <title>Verrucobacter flavum gen. nov., sp. nov. a new member of the family Verrucomicrobiaceae.</title>
        <authorList>
            <person name="Szuroczki S."/>
            <person name="Abbaszade G."/>
            <person name="Szabo A."/>
            <person name="Felfoldi T."/>
            <person name="Schumann P."/>
            <person name="Boka K."/>
            <person name="Keki Z."/>
            <person name="Toumi M."/>
            <person name="Toth E."/>
        </authorList>
    </citation>
    <scope>NUCLEOTIDE SEQUENCE [LARGE SCALE GENOMIC DNA]</scope>
    <source>
        <strain evidence="2 3">MG-N-17</strain>
    </source>
</reference>
<keyword evidence="1" id="KW-0472">Membrane</keyword>
<dbReference type="AlphaFoldDB" id="A0A5R8KKF8"/>
<sequence length="87" mass="9253">MNAKLGHILLCALGCETILVAVFLAFTGGMHYADVLLRVSLLIQGPTLVLASLMKPKKPAVSFLIGTGFAVAGIISILAYIVYSYNR</sequence>
<dbReference type="EMBL" id="VAUV01000001">
    <property type="protein sequence ID" value="TLD72727.1"/>
    <property type="molecule type" value="Genomic_DNA"/>
</dbReference>
<keyword evidence="1" id="KW-1133">Transmembrane helix</keyword>
<protein>
    <submittedName>
        <fullName evidence="2">Uncharacterized protein</fullName>
    </submittedName>
</protein>
<dbReference type="Proteomes" id="UP000306196">
    <property type="component" value="Unassembled WGS sequence"/>
</dbReference>
<feature type="transmembrane region" description="Helical" evidence="1">
    <location>
        <begin position="6"/>
        <end position="28"/>
    </location>
</feature>
<gene>
    <name evidence="2" type="ORF">FEM03_01240</name>
</gene>
<feature type="transmembrane region" description="Helical" evidence="1">
    <location>
        <begin position="60"/>
        <end position="83"/>
    </location>
</feature>
<keyword evidence="3" id="KW-1185">Reference proteome</keyword>
<evidence type="ECO:0000256" key="1">
    <source>
        <dbReference type="SAM" id="Phobius"/>
    </source>
</evidence>
<proteinExistence type="predicted"/>
<name>A0A5R8KKF8_9BACT</name>
<organism evidence="2 3">
    <name type="scientific">Phragmitibacter flavus</name>
    <dbReference type="NCBI Taxonomy" id="2576071"/>
    <lineage>
        <taxon>Bacteria</taxon>
        <taxon>Pseudomonadati</taxon>
        <taxon>Verrucomicrobiota</taxon>
        <taxon>Verrucomicrobiia</taxon>
        <taxon>Verrucomicrobiales</taxon>
        <taxon>Verrucomicrobiaceae</taxon>
        <taxon>Phragmitibacter</taxon>
    </lineage>
</organism>
<comment type="caution">
    <text evidence="2">The sequence shown here is derived from an EMBL/GenBank/DDBJ whole genome shotgun (WGS) entry which is preliminary data.</text>
</comment>
<evidence type="ECO:0000313" key="2">
    <source>
        <dbReference type="EMBL" id="TLD72727.1"/>
    </source>
</evidence>
<accession>A0A5R8KKF8</accession>
<evidence type="ECO:0000313" key="3">
    <source>
        <dbReference type="Proteomes" id="UP000306196"/>
    </source>
</evidence>
<keyword evidence="1" id="KW-0812">Transmembrane</keyword>
<dbReference type="RefSeq" id="WP_138084350.1">
    <property type="nucleotide sequence ID" value="NZ_VAUV01000001.1"/>
</dbReference>